<dbReference type="Proteomes" id="UP000076842">
    <property type="component" value="Unassembled WGS sequence"/>
</dbReference>
<accession>A0A165E339</accession>
<name>A0A165E339_9BASI</name>
<dbReference type="InParanoid" id="A0A165E339"/>
<keyword evidence="3" id="KW-1185">Reference proteome</keyword>
<evidence type="ECO:0000313" key="3">
    <source>
        <dbReference type="Proteomes" id="UP000076842"/>
    </source>
</evidence>
<sequence length="199" mass="21961">MHVEGYEIWLEIEGQRQTEYEPRTHGIPQNTPNQSNKLVLAEPGKKFVIWGQPHQWTTNAMGPKRVIAGVSIDGATVNITCQSRRQSSWYIQGSDLPGGGPGGATSAAVSPFMFENVVFNSSTHPQRRKEHSIKVTVRPEVQRRQYEGSKIKIGARPSTHTATESGVHAKLQGIPSSHTDGTISHVNQFELSQHDQCVS</sequence>
<gene>
    <name evidence="2" type="ORF">CALCODRAFT_500452</name>
</gene>
<dbReference type="AlphaFoldDB" id="A0A165E339"/>
<feature type="region of interest" description="Disordered" evidence="1">
    <location>
        <begin position="146"/>
        <end position="166"/>
    </location>
</feature>
<reference evidence="2 3" key="1">
    <citation type="journal article" date="2016" name="Mol. Biol. Evol.">
        <title>Comparative Genomics of Early-Diverging Mushroom-Forming Fungi Provides Insights into the Origins of Lignocellulose Decay Capabilities.</title>
        <authorList>
            <person name="Nagy L.G."/>
            <person name="Riley R."/>
            <person name="Tritt A."/>
            <person name="Adam C."/>
            <person name="Daum C."/>
            <person name="Floudas D."/>
            <person name="Sun H."/>
            <person name="Yadav J.S."/>
            <person name="Pangilinan J."/>
            <person name="Larsson K.H."/>
            <person name="Matsuura K."/>
            <person name="Barry K."/>
            <person name="Labutti K."/>
            <person name="Kuo R."/>
            <person name="Ohm R.A."/>
            <person name="Bhattacharya S.S."/>
            <person name="Shirouzu T."/>
            <person name="Yoshinaga Y."/>
            <person name="Martin F.M."/>
            <person name="Grigoriev I.V."/>
            <person name="Hibbett D.S."/>
        </authorList>
    </citation>
    <scope>NUCLEOTIDE SEQUENCE [LARGE SCALE GENOMIC DNA]</scope>
    <source>
        <strain evidence="2 3">HHB12733</strain>
    </source>
</reference>
<protein>
    <submittedName>
        <fullName evidence="2">Uncharacterized protein</fullName>
    </submittedName>
</protein>
<evidence type="ECO:0000256" key="1">
    <source>
        <dbReference type="SAM" id="MobiDB-lite"/>
    </source>
</evidence>
<organism evidence="2 3">
    <name type="scientific">Calocera cornea HHB12733</name>
    <dbReference type="NCBI Taxonomy" id="1353952"/>
    <lineage>
        <taxon>Eukaryota</taxon>
        <taxon>Fungi</taxon>
        <taxon>Dikarya</taxon>
        <taxon>Basidiomycota</taxon>
        <taxon>Agaricomycotina</taxon>
        <taxon>Dacrymycetes</taxon>
        <taxon>Dacrymycetales</taxon>
        <taxon>Dacrymycetaceae</taxon>
        <taxon>Calocera</taxon>
    </lineage>
</organism>
<evidence type="ECO:0000313" key="2">
    <source>
        <dbReference type="EMBL" id="KZT54005.1"/>
    </source>
</evidence>
<dbReference type="EMBL" id="KV424024">
    <property type="protein sequence ID" value="KZT54005.1"/>
    <property type="molecule type" value="Genomic_DNA"/>
</dbReference>
<proteinExistence type="predicted"/>